<dbReference type="SMART" id="SM00825">
    <property type="entry name" value="PKS_KS"/>
    <property type="match status" value="1"/>
</dbReference>
<keyword evidence="12" id="KW-1185">Reference proteome</keyword>
<dbReference type="RefSeq" id="XP_030989002.1">
    <property type="nucleotide sequence ID" value="XM_031133445.1"/>
</dbReference>
<dbReference type="GO" id="GO:0016491">
    <property type="term" value="F:oxidoreductase activity"/>
    <property type="evidence" value="ECO:0007669"/>
    <property type="project" value="UniProtKB-KW"/>
</dbReference>
<evidence type="ECO:0000313" key="12">
    <source>
        <dbReference type="Proteomes" id="UP000319257"/>
    </source>
</evidence>
<dbReference type="InterPro" id="IPR014043">
    <property type="entry name" value="Acyl_transferase_dom"/>
</dbReference>
<dbReference type="InterPro" id="IPR014031">
    <property type="entry name" value="Ketoacyl_synth_C"/>
</dbReference>
<dbReference type="InterPro" id="IPR020806">
    <property type="entry name" value="PKS_PP-bd"/>
</dbReference>
<feature type="domain" description="Ketosynthase family 3 (KS3)" evidence="10">
    <location>
        <begin position="636"/>
        <end position="1062"/>
    </location>
</feature>
<keyword evidence="4" id="KW-0489">Methyltransferase</keyword>
<comment type="caution">
    <text evidence="11">The sequence shown here is derived from an EMBL/GenBank/DDBJ whole genome shotgun (WGS) entry which is preliminary data.</text>
</comment>
<organism evidence="11 12">
    <name type="scientific">Thyridium curvatum</name>
    <dbReference type="NCBI Taxonomy" id="1093900"/>
    <lineage>
        <taxon>Eukaryota</taxon>
        <taxon>Fungi</taxon>
        <taxon>Dikarya</taxon>
        <taxon>Ascomycota</taxon>
        <taxon>Pezizomycotina</taxon>
        <taxon>Sordariomycetes</taxon>
        <taxon>Sordariomycetidae</taxon>
        <taxon>Thyridiales</taxon>
        <taxon>Thyridiaceae</taxon>
        <taxon>Thyridium</taxon>
    </lineage>
</organism>
<evidence type="ECO:0000259" key="10">
    <source>
        <dbReference type="PROSITE" id="PS52004"/>
    </source>
</evidence>
<dbReference type="Pfam" id="PF08659">
    <property type="entry name" value="KR"/>
    <property type="match status" value="1"/>
</dbReference>
<evidence type="ECO:0000256" key="7">
    <source>
        <dbReference type="ARBA" id="ARBA00023268"/>
    </source>
</evidence>
<dbReference type="Gene3D" id="3.40.366.10">
    <property type="entry name" value="Malonyl-Coenzyme A Acyl Carrier Protein, domain 2"/>
    <property type="match status" value="1"/>
</dbReference>
<dbReference type="Pfam" id="PF00698">
    <property type="entry name" value="Acyl_transf_1"/>
    <property type="match status" value="1"/>
</dbReference>
<keyword evidence="6" id="KW-0560">Oxidoreductase</keyword>
<dbReference type="InterPro" id="IPR006162">
    <property type="entry name" value="Ppantetheine_attach_site"/>
</dbReference>
<dbReference type="InterPro" id="IPR020841">
    <property type="entry name" value="PKS_Beta-ketoAc_synthase_dom"/>
</dbReference>
<dbReference type="InterPro" id="IPR036736">
    <property type="entry name" value="ACP-like_sf"/>
</dbReference>
<dbReference type="Gene3D" id="1.10.1200.10">
    <property type="entry name" value="ACP-like"/>
    <property type="match status" value="2"/>
</dbReference>
<dbReference type="GeneID" id="41978235"/>
<dbReference type="PROSITE" id="PS00455">
    <property type="entry name" value="AMP_BINDING"/>
    <property type="match status" value="1"/>
</dbReference>
<dbReference type="InterPro" id="IPR013968">
    <property type="entry name" value="PKS_KR"/>
</dbReference>
<dbReference type="SUPFAM" id="SSF53901">
    <property type="entry name" value="Thiolase-like"/>
    <property type="match status" value="1"/>
</dbReference>
<evidence type="ECO:0000256" key="3">
    <source>
        <dbReference type="ARBA" id="ARBA00022598"/>
    </source>
</evidence>
<dbReference type="Gene3D" id="3.40.50.980">
    <property type="match status" value="2"/>
</dbReference>
<dbReference type="SUPFAM" id="SSF56801">
    <property type="entry name" value="Acetyl-CoA synthetase-like"/>
    <property type="match status" value="1"/>
</dbReference>
<dbReference type="Pfam" id="PF07993">
    <property type="entry name" value="NAD_binding_4"/>
    <property type="match status" value="1"/>
</dbReference>
<proteinExistence type="predicted"/>
<dbReference type="InterPro" id="IPR025110">
    <property type="entry name" value="AMP-bd_C"/>
</dbReference>
<dbReference type="PANTHER" id="PTHR43775">
    <property type="entry name" value="FATTY ACID SYNTHASE"/>
    <property type="match status" value="1"/>
</dbReference>
<dbReference type="InParanoid" id="A0A507AR00"/>
<keyword evidence="2" id="KW-0597">Phosphoprotein</keyword>
<evidence type="ECO:0000256" key="2">
    <source>
        <dbReference type="ARBA" id="ARBA00022553"/>
    </source>
</evidence>
<dbReference type="Gene3D" id="3.40.47.10">
    <property type="match status" value="1"/>
</dbReference>
<dbReference type="SUPFAM" id="SSF52151">
    <property type="entry name" value="FabD/lysophospholipase-like"/>
    <property type="match status" value="1"/>
</dbReference>
<dbReference type="NCBIfam" id="TIGR01733">
    <property type="entry name" value="AA-adenyl-dom"/>
    <property type="match status" value="1"/>
</dbReference>
<feature type="domain" description="Carrier" evidence="9">
    <location>
        <begin position="543"/>
        <end position="618"/>
    </location>
</feature>
<keyword evidence="5" id="KW-0808">Transferase</keyword>
<dbReference type="Pfam" id="PF00109">
    <property type="entry name" value="ketoacyl-synt"/>
    <property type="match status" value="1"/>
</dbReference>
<dbReference type="InterPro" id="IPR013120">
    <property type="entry name" value="FAR_NAD-bd"/>
</dbReference>
<dbReference type="Gene3D" id="3.40.50.720">
    <property type="entry name" value="NAD(P)-binding Rossmann-like Domain"/>
    <property type="match status" value="2"/>
</dbReference>
<dbReference type="Pfam" id="PF02801">
    <property type="entry name" value="Ketoacyl-synt_C"/>
    <property type="match status" value="1"/>
</dbReference>
<dbReference type="InterPro" id="IPR009081">
    <property type="entry name" value="PP-bd_ACP"/>
</dbReference>
<keyword evidence="7" id="KW-0511">Multifunctional enzyme</keyword>
<keyword evidence="1" id="KW-0596">Phosphopantetheine</keyword>
<feature type="domain" description="Carrier" evidence="9">
    <location>
        <begin position="2040"/>
        <end position="2115"/>
    </location>
</feature>
<dbReference type="Proteomes" id="UP000319257">
    <property type="component" value="Unassembled WGS sequence"/>
</dbReference>
<evidence type="ECO:0000256" key="4">
    <source>
        <dbReference type="ARBA" id="ARBA00022603"/>
    </source>
</evidence>
<dbReference type="CDD" id="cd05930">
    <property type="entry name" value="A_NRPS"/>
    <property type="match status" value="1"/>
</dbReference>
<evidence type="ECO:0000256" key="5">
    <source>
        <dbReference type="ARBA" id="ARBA00022679"/>
    </source>
</evidence>
<protein>
    <recommendedName>
        <fullName evidence="13">Polyketide synthase</fullName>
    </recommendedName>
</protein>
<dbReference type="InterPro" id="IPR016039">
    <property type="entry name" value="Thiolase-like"/>
</dbReference>
<dbReference type="PANTHER" id="PTHR43775:SF51">
    <property type="entry name" value="INACTIVE PHENOLPHTHIOCEROL SYNTHESIS POLYKETIDE SYNTHASE TYPE I PKS1-RELATED"/>
    <property type="match status" value="1"/>
</dbReference>
<dbReference type="InterPro" id="IPR010080">
    <property type="entry name" value="Thioester_reductase-like_dom"/>
</dbReference>
<dbReference type="SMART" id="SM00822">
    <property type="entry name" value="PKS_KR"/>
    <property type="match status" value="1"/>
</dbReference>
<dbReference type="InterPro" id="IPR016036">
    <property type="entry name" value="Malonyl_transacylase_ACP-bd"/>
</dbReference>
<dbReference type="GO" id="GO:0032259">
    <property type="term" value="P:methylation"/>
    <property type="evidence" value="ECO:0007669"/>
    <property type="project" value="UniProtKB-KW"/>
</dbReference>
<dbReference type="Gene3D" id="2.30.38.10">
    <property type="entry name" value="Luciferase, Domain 3"/>
    <property type="match status" value="1"/>
</dbReference>
<dbReference type="Pfam" id="PF13193">
    <property type="entry name" value="AMP-binding_C"/>
    <property type="match status" value="1"/>
</dbReference>
<dbReference type="FunFam" id="3.40.47.10:FF:000019">
    <property type="entry name" value="Polyketide synthase type I"/>
    <property type="match status" value="1"/>
</dbReference>
<dbReference type="STRING" id="1093900.A0A507AR00"/>
<dbReference type="InterPro" id="IPR057326">
    <property type="entry name" value="KR_dom"/>
</dbReference>
<sequence length="2528" mass="274591">MDTDISHATLGGETPNGNGLDNPDTSPRLRLCLHELLEPSFKQYYDKVAVVCGETKFTFGEVHLFADRISNALVMQEIGRGDLVAVALDRCAELVVVLLAILRAGAAYVPIELGLPAGRIGQMLQNASPKLIIINDNDKETFSSLSGAYCASVDEILNATPAAFSSSSSRNTRPQCSDLAYVMYTSGSTGQPKGVEITHAGVTNLMLSMEKKPGCNATDRLLAVTTVSFDMAVADWFLPLLGGATIFVAERDDLSDMAALVKLMDRHQITMMQGTPTLWRMLLDSGWHGQTRLRKILCAGEALPCTLADRLLDCAGEVWNLYGATEASVYSSMWKVCRNHDMVIGGPIENTHLYILDENMSPIPDGLSGELCIGGLGLGRGYRNNEELTASRFVRNPFHPGLMYRTGDLGRFTPSGLVALLGRMDGQVKIRGNRVELGDVEAAISAHKDISAAVVIGRDDRLVAYCVRKQAPPTSVDLPAHALVPERLSHMLRPWVAERLPAYMVPAFFVELREFPVSISGKIDRKALPDPAAELETTKGDLIPSSELEGQILRIWSDVLEHGHITIHDNFFEVGGDSLRVVRVHRELEILVGRPIPAAKLFQHFTIKALAGYLSGSSDATTHPEAKRPLQQSGGEEDIAIISMACRLPGNVSTPEQFWQVLDEGRDVITDVPENRWIPTSKPESQANPYCHRGGFLSSIDSFDISFFGISPREARQLDPSHYMMLEVCWEAFERAGYTSEKIRGSQTGVYIGASNILSHQSLNLGAIRSLEDLNGHTVTGSAGGTLSGRVSYYFGLQGPAMSIDTACSSSLVSTHMACTALRLGECNMAVSGGVSLMLNPGLHVEFSRLGGMSQDGRCRSFSADTEGTGWAEGSAAVILKRLSDAQCDGDFIHAVIRGSAVNHDGRSATLTAPNGLAQQRLICRALAASKIRPSDIDYIEAHGTATQLGDPIEGTALAEVFGPTRAHEKPLRIGAAKSNIGHTQAASGLVGLMKVVLSMQHGAFPQSLHIIKPTPAIDWQGANMSLVLNKEPWLVQGSRPRRAGVSAFGIGGTNAHAIIEEAPEDTKVVNGVRSVARLPTSLPFLLSADTDKALQMQAERLGQHIRNAHGDITFLDVAYSLATTRTHLRRRLVLEARDEADLLGQLDSAARSQSAALLVHNGAQPTGTPKLAMLFTGQGSQWLGMGKTLCEVSSVFDQAVHEVAGKFDPELEVPLLDVMWAEPGTAVALLLERTDFAQPALFTLEVALWRVWQSLGVAPEYVLGHSLGEIVAAHVAGIIDLSDACRLVAARGRLMQAQSGDHVMVSLEASSDEVTATAARLGLEDDVDVAAYNTPMQTVISGRSKTLECMTQGFAQQRRKATLLVTGHAFHSRHMENMLAEFGAVAETVRYSSPRLRMISSVEGSIAEPGQLETAQYWVNQVRKPVRFNDGIRTLGREGVNIFLELGPDQVLCGMGAICLADHPQCESISWLSSLNRRDDGTTTLHRSLGHLHTRHVWINWPAYFKPFGCHRVQLPTYAFQRLFHARRVIPTPKDEPTTPLNSNNLATVTRNPRDQFSVVWQTTETGKVLSGGNWGLLKPHLTSDSEWTKGVTSAMSQTGTRLVHVGSIEHGTKLDGLLCLWDLERGMLSQTRDLMGHALTQLQTATRVQLVPPLIWVTRQAMGTDHELDDRNLDPGPTSMLWGLMRTARSEHPELSLRLVDLGSESAEAIVQAALMLNAEPECAVRRNSVLVPRLHSVDAIPQVAMTVRPLVRTDGAVLITGGLGDLGARVARWLVNHHGVRDLVLTSRRGMEASDADALVAELSTMGARVDVFAADIASPDDVHMVVSCFSKNRPLRGVVHAAGVVDSGVLSTMTPERCETTIAPKAYGAWNLHMATKDADLDLFMMFSSISGVMGMPGLANYAAANTYLDVLAHLRRANGLPATSVAYGTWEGNGGMVSKLGKGTLAHLSQYGLDPLSPYEGLELLQQAVFSGRPLTMAAVLDLKRLQLYLEEQGGAIPPFLSSILVHRDSTQRPAGSCQSLRELLNKTESEKHPTIVLNMVQQVVAKALGFARPLDVEVHRPLKDIGIDSLTAVQVRNHLATLTGLSLSTNIVFFHSNLSLLSQALLSELQQAKDSPTQPPLGKLNLDAICQGLLDKTFIFPEDYHIESRKDIAQCRTVLLTGATGFVGVFILHELLKQGITTYCLVRAGCSNDAEARLVKTLKAQDLWESSFAPLLKPIAGDIAKPLLGMIDEAFDLLADSVDTICHSGALVDWLRPLQDYVGPNIVSTHEVLRLASRGRPKMIHLVSTISTLPKHMGLGLEEGDLEYGYGTSKYIAERLVAAARWRGAKAAIYRLPYVTASTTSGHFRLDRGDFLNNLITGCLEMGAFPLVDADMSAVLPVDYLARTIVAIATRDPHGSCCDFDFLSTRAPTCRQFFQRLCDLAGSPPGEIIPFEIWKHRALDHARSHPTSPISRITAVLDGYTEENATSMFKALPPGKHVLGGDKYPAPALNDEFITGYLRRLSVRRFQEVPQAFTVCTG</sequence>
<dbReference type="InterPro" id="IPR014030">
    <property type="entry name" value="Ketoacyl_synth_N"/>
</dbReference>
<dbReference type="NCBIfam" id="TIGR01746">
    <property type="entry name" value="Thioester-redct"/>
    <property type="match status" value="1"/>
</dbReference>
<dbReference type="GO" id="GO:0008168">
    <property type="term" value="F:methyltransferase activity"/>
    <property type="evidence" value="ECO:0007669"/>
    <property type="project" value="UniProtKB-KW"/>
</dbReference>
<name>A0A507AR00_9PEZI</name>
<dbReference type="InterPro" id="IPR045851">
    <property type="entry name" value="AMP-bd_C_sf"/>
</dbReference>
<dbReference type="PROSITE" id="PS52004">
    <property type="entry name" value="KS3_2"/>
    <property type="match status" value="1"/>
</dbReference>
<dbReference type="GO" id="GO:0004312">
    <property type="term" value="F:fatty acid synthase activity"/>
    <property type="evidence" value="ECO:0007669"/>
    <property type="project" value="TreeGrafter"/>
</dbReference>
<dbReference type="GO" id="GO:0044550">
    <property type="term" value="P:secondary metabolite biosynthetic process"/>
    <property type="evidence" value="ECO:0007669"/>
    <property type="project" value="UniProtKB-ARBA"/>
</dbReference>
<dbReference type="Pfam" id="PF16197">
    <property type="entry name" value="KAsynt_C_assoc"/>
    <property type="match status" value="1"/>
</dbReference>
<dbReference type="SUPFAM" id="SSF55048">
    <property type="entry name" value="Probable ACP-binding domain of malonyl-CoA ACP transacylase"/>
    <property type="match status" value="1"/>
</dbReference>
<dbReference type="EMBL" id="SKBQ01000091">
    <property type="protein sequence ID" value="TPX07291.1"/>
    <property type="molecule type" value="Genomic_DNA"/>
</dbReference>
<dbReference type="InterPro" id="IPR020845">
    <property type="entry name" value="AMP-binding_CS"/>
</dbReference>
<evidence type="ECO:0000256" key="8">
    <source>
        <dbReference type="SAM" id="MobiDB-lite"/>
    </source>
</evidence>
<dbReference type="InterPro" id="IPR010071">
    <property type="entry name" value="AA_adenyl_dom"/>
</dbReference>
<dbReference type="InterPro" id="IPR000873">
    <property type="entry name" value="AMP-dep_synth/lig_dom"/>
</dbReference>
<dbReference type="GO" id="GO:0031177">
    <property type="term" value="F:phosphopantetheine binding"/>
    <property type="evidence" value="ECO:0007669"/>
    <property type="project" value="InterPro"/>
</dbReference>
<dbReference type="InterPro" id="IPR050091">
    <property type="entry name" value="PKS_NRPS_Biosynth_Enz"/>
</dbReference>
<evidence type="ECO:0000256" key="1">
    <source>
        <dbReference type="ARBA" id="ARBA00022450"/>
    </source>
</evidence>
<accession>A0A507AR00</accession>
<dbReference type="CDD" id="cd08956">
    <property type="entry name" value="KR_3_FAS_SDR_x"/>
    <property type="match status" value="1"/>
</dbReference>
<dbReference type="InterPro" id="IPR036291">
    <property type="entry name" value="NAD(P)-bd_dom_sf"/>
</dbReference>
<gene>
    <name evidence="11" type="ORF">E0L32_010788</name>
</gene>
<keyword evidence="3" id="KW-0436">Ligase</keyword>
<dbReference type="Pfam" id="PF00550">
    <property type="entry name" value="PP-binding"/>
    <property type="match status" value="2"/>
</dbReference>
<reference evidence="11 12" key="1">
    <citation type="submission" date="2019-06" db="EMBL/GenBank/DDBJ databases">
        <title>Draft genome sequence of the filamentous fungus Phialemoniopsis curvata isolated from diesel fuel.</title>
        <authorList>
            <person name="Varaljay V.A."/>
            <person name="Lyon W.J."/>
            <person name="Crouch A.L."/>
            <person name="Drake C.E."/>
            <person name="Hollomon J.M."/>
            <person name="Nadeau L.J."/>
            <person name="Nunn H.S."/>
            <person name="Stevenson B.S."/>
            <person name="Bojanowski C.L."/>
            <person name="Crookes-Goodson W.J."/>
        </authorList>
    </citation>
    <scope>NUCLEOTIDE SEQUENCE [LARGE SCALE GENOMIC DNA]</scope>
    <source>
        <strain evidence="11 12">D216</strain>
    </source>
</reference>
<dbReference type="OrthoDB" id="5334845at2759"/>
<dbReference type="SMART" id="SM00823">
    <property type="entry name" value="PKS_PP"/>
    <property type="match status" value="2"/>
</dbReference>
<dbReference type="Gene3D" id="3.30.300.30">
    <property type="match status" value="1"/>
</dbReference>
<dbReference type="GO" id="GO:0016874">
    <property type="term" value="F:ligase activity"/>
    <property type="evidence" value="ECO:0007669"/>
    <property type="project" value="UniProtKB-KW"/>
</dbReference>
<evidence type="ECO:0000259" key="9">
    <source>
        <dbReference type="PROSITE" id="PS50075"/>
    </source>
</evidence>
<dbReference type="PROSITE" id="PS50075">
    <property type="entry name" value="CARRIER"/>
    <property type="match status" value="2"/>
</dbReference>
<dbReference type="InterPro" id="IPR016035">
    <property type="entry name" value="Acyl_Trfase/lysoPLipase"/>
</dbReference>
<evidence type="ECO:0000256" key="6">
    <source>
        <dbReference type="ARBA" id="ARBA00023002"/>
    </source>
</evidence>
<evidence type="ECO:0008006" key="13">
    <source>
        <dbReference type="Google" id="ProtNLM"/>
    </source>
</evidence>
<dbReference type="Pfam" id="PF00501">
    <property type="entry name" value="AMP-binding"/>
    <property type="match status" value="1"/>
</dbReference>
<dbReference type="GO" id="GO:0006633">
    <property type="term" value="P:fatty acid biosynthetic process"/>
    <property type="evidence" value="ECO:0007669"/>
    <property type="project" value="TreeGrafter"/>
</dbReference>
<evidence type="ECO:0000313" key="11">
    <source>
        <dbReference type="EMBL" id="TPX07291.1"/>
    </source>
</evidence>
<dbReference type="InterPro" id="IPR001227">
    <property type="entry name" value="Ac_transferase_dom_sf"/>
</dbReference>
<dbReference type="CDD" id="cd00833">
    <property type="entry name" value="PKS"/>
    <property type="match status" value="1"/>
</dbReference>
<dbReference type="Gene3D" id="3.30.70.3290">
    <property type="match status" value="1"/>
</dbReference>
<dbReference type="SUPFAM" id="SSF51735">
    <property type="entry name" value="NAD(P)-binding Rossmann-fold domains"/>
    <property type="match status" value="3"/>
</dbReference>
<dbReference type="PROSITE" id="PS00012">
    <property type="entry name" value="PHOSPHOPANTETHEINE"/>
    <property type="match status" value="1"/>
</dbReference>
<feature type="region of interest" description="Disordered" evidence="8">
    <location>
        <begin position="1"/>
        <end position="23"/>
    </location>
</feature>
<dbReference type="InterPro" id="IPR032821">
    <property type="entry name" value="PKS_assoc"/>
</dbReference>
<dbReference type="SUPFAM" id="SSF47336">
    <property type="entry name" value="ACP-like"/>
    <property type="match status" value="2"/>
</dbReference>
<dbReference type="SMART" id="SM00827">
    <property type="entry name" value="PKS_AT"/>
    <property type="match status" value="1"/>
</dbReference>